<dbReference type="InterPro" id="IPR002716">
    <property type="entry name" value="PIN_dom"/>
</dbReference>
<dbReference type="GO" id="GO:0046872">
    <property type="term" value="F:metal ion binding"/>
    <property type="evidence" value="ECO:0007669"/>
    <property type="project" value="UniProtKB-KW"/>
</dbReference>
<evidence type="ECO:0000313" key="7">
    <source>
        <dbReference type="Proteomes" id="UP000321617"/>
    </source>
</evidence>
<reference evidence="6 7" key="1">
    <citation type="journal article" date="2013" name="Stand. Genomic Sci.">
        <title>Genomic Encyclopedia of Type Strains, Phase I: The one thousand microbial genomes (KMG-I) project.</title>
        <authorList>
            <person name="Kyrpides N.C."/>
            <person name="Woyke T."/>
            <person name="Eisen J.A."/>
            <person name="Garrity G."/>
            <person name="Lilburn T.G."/>
            <person name="Beck B.J."/>
            <person name="Whitman W.B."/>
            <person name="Hugenholtz P."/>
            <person name="Klenk H.P."/>
        </authorList>
    </citation>
    <scope>NUCLEOTIDE SEQUENCE [LARGE SCALE GENOMIC DNA]</scope>
    <source>
        <strain evidence="6 7">DSM 45044</strain>
    </source>
</reference>
<keyword evidence="3" id="KW-0378">Hydrolase</keyword>
<dbReference type="OrthoDB" id="9798990at2"/>
<dbReference type="EMBL" id="VLLL01000007">
    <property type="protein sequence ID" value="TWJ10461.1"/>
    <property type="molecule type" value="Genomic_DNA"/>
</dbReference>
<dbReference type="Proteomes" id="UP000321617">
    <property type="component" value="Unassembled WGS sequence"/>
</dbReference>
<evidence type="ECO:0000313" key="6">
    <source>
        <dbReference type="EMBL" id="TWJ10461.1"/>
    </source>
</evidence>
<dbReference type="CDD" id="cd09872">
    <property type="entry name" value="PIN_Sll0205-like"/>
    <property type="match status" value="1"/>
</dbReference>
<evidence type="ECO:0000256" key="3">
    <source>
        <dbReference type="ARBA" id="ARBA00022801"/>
    </source>
</evidence>
<name>A0A562UXV1_9ACTN</name>
<dbReference type="Pfam" id="PF01850">
    <property type="entry name" value="PIN"/>
    <property type="match status" value="1"/>
</dbReference>
<keyword evidence="2" id="KW-0479">Metal-binding</keyword>
<sequence length="127" mass="14183">MILLDSQVVLWMLDDNPRLGRAARSAMKSATRTFVSAATVWELTIKTMLGKLSIPHDFQTRLDDEGLTLVSITAEHATSIRDFPELVKHDPFDRLILAQANCEGLRLLTADRVLLSLGRPEVLDATR</sequence>
<evidence type="ECO:0000256" key="2">
    <source>
        <dbReference type="ARBA" id="ARBA00022723"/>
    </source>
</evidence>
<accession>A0A562UXV1</accession>
<dbReference type="InterPro" id="IPR052919">
    <property type="entry name" value="TA_system_RNase"/>
</dbReference>
<dbReference type="GO" id="GO:0016787">
    <property type="term" value="F:hydrolase activity"/>
    <property type="evidence" value="ECO:0007669"/>
    <property type="project" value="UniProtKB-KW"/>
</dbReference>
<feature type="domain" description="PIN" evidence="5">
    <location>
        <begin position="2"/>
        <end position="115"/>
    </location>
</feature>
<protein>
    <submittedName>
        <fullName evidence="6">PIN domain nuclease of toxin-antitoxin system</fullName>
    </submittedName>
</protein>
<proteinExistence type="predicted"/>
<keyword evidence="4" id="KW-0460">Magnesium</keyword>
<evidence type="ECO:0000256" key="1">
    <source>
        <dbReference type="ARBA" id="ARBA00022722"/>
    </source>
</evidence>
<keyword evidence="7" id="KW-1185">Reference proteome</keyword>
<dbReference type="PANTHER" id="PTHR36173">
    <property type="entry name" value="RIBONUCLEASE VAPC16-RELATED"/>
    <property type="match status" value="1"/>
</dbReference>
<organism evidence="6 7">
    <name type="scientific">Stackebrandtia albiflava</name>
    <dbReference type="NCBI Taxonomy" id="406432"/>
    <lineage>
        <taxon>Bacteria</taxon>
        <taxon>Bacillati</taxon>
        <taxon>Actinomycetota</taxon>
        <taxon>Actinomycetes</taxon>
        <taxon>Glycomycetales</taxon>
        <taxon>Glycomycetaceae</taxon>
        <taxon>Stackebrandtia</taxon>
    </lineage>
</organism>
<evidence type="ECO:0000259" key="5">
    <source>
        <dbReference type="Pfam" id="PF01850"/>
    </source>
</evidence>
<dbReference type="GO" id="GO:0004518">
    <property type="term" value="F:nuclease activity"/>
    <property type="evidence" value="ECO:0007669"/>
    <property type="project" value="UniProtKB-KW"/>
</dbReference>
<gene>
    <name evidence="6" type="ORF">LX16_3878</name>
</gene>
<evidence type="ECO:0000256" key="4">
    <source>
        <dbReference type="ARBA" id="ARBA00022842"/>
    </source>
</evidence>
<dbReference type="AlphaFoldDB" id="A0A562UXV1"/>
<dbReference type="InterPro" id="IPR041705">
    <property type="entry name" value="PIN_Sll0205"/>
</dbReference>
<dbReference type="InterPro" id="IPR029060">
    <property type="entry name" value="PIN-like_dom_sf"/>
</dbReference>
<dbReference type="PANTHER" id="PTHR36173:SF2">
    <property type="entry name" value="RIBONUCLEASE VAPC16"/>
    <property type="match status" value="1"/>
</dbReference>
<comment type="caution">
    <text evidence="6">The sequence shown here is derived from an EMBL/GenBank/DDBJ whole genome shotgun (WGS) entry which is preliminary data.</text>
</comment>
<keyword evidence="1" id="KW-0540">Nuclease</keyword>
<dbReference type="SUPFAM" id="SSF88723">
    <property type="entry name" value="PIN domain-like"/>
    <property type="match status" value="1"/>
</dbReference>
<dbReference type="RefSeq" id="WP_158645658.1">
    <property type="nucleotide sequence ID" value="NZ_BAABIJ010000003.1"/>
</dbReference>
<dbReference type="Gene3D" id="3.40.50.1010">
    <property type="entry name" value="5'-nuclease"/>
    <property type="match status" value="1"/>
</dbReference>